<dbReference type="InterPro" id="IPR050130">
    <property type="entry name" value="ClpA_ClpB"/>
</dbReference>
<dbReference type="GO" id="GO:0034605">
    <property type="term" value="P:cellular response to heat"/>
    <property type="evidence" value="ECO:0007669"/>
    <property type="project" value="TreeGrafter"/>
</dbReference>
<evidence type="ECO:0000256" key="1">
    <source>
        <dbReference type="ARBA" id="ARBA00022741"/>
    </source>
</evidence>
<dbReference type="InterPro" id="IPR027417">
    <property type="entry name" value="P-loop_NTPase"/>
</dbReference>
<dbReference type="GO" id="GO:0016887">
    <property type="term" value="F:ATP hydrolysis activity"/>
    <property type="evidence" value="ECO:0007669"/>
    <property type="project" value="InterPro"/>
</dbReference>
<dbReference type="KEGG" id="msil:METEAL_23120"/>
<gene>
    <name evidence="4" type="ORF">METEAL_23120</name>
</gene>
<organism evidence="4 5">
    <name type="scientific">Mesoterricola silvestris</name>
    <dbReference type="NCBI Taxonomy" id="2927979"/>
    <lineage>
        <taxon>Bacteria</taxon>
        <taxon>Pseudomonadati</taxon>
        <taxon>Acidobacteriota</taxon>
        <taxon>Holophagae</taxon>
        <taxon>Holophagales</taxon>
        <taxon>Holophagaceae</taxon>
        <taxon>Mesoterricola</taxon>
    </lineage>
</organism>
<dbReference type="EMBL" id="AP027080">
    <property type="protein sequence ID" value="BDU73138.1"/>
    <property type="molecule type" value="Genomic_DNA"/>
</dbReference>
<evidence type="ECO:0000313" key="4">
    <source>
        <dbReference type="EMBL" id="BDU73138.1"/>
    </source>
</evidence>
<dbReference type="SUPFAM" id="SSF52540">
    <property type="entry name" value="P-loop containing nucleoside triphosphate hydrolases"/>
    <property type="match status" value="1"/>
</dbReference>
<reference evidence="5" key="1">
    <citation type="journal article" date="2023" name="Int. J. Syst. Evol. Microbiol.">
        <title>Mesoterricola silvestris gen. nov., sp. nov., Mesoterricola sediminis sp. nov., Geothrix oryzae sp. nov., Geothrix edaphica sp. nov., Geothrix rubra sp. nov., and Geothrix limicola sp. nov., six novel members of Acidobacteriota isolated from soils.</title>
        <authorList>
            <person name="Itoh H."/>
            <person name="Sugisawa Y."/>
            <person name="Mise K."/>
            <person name="Xu Z."/>
            <person name="Kuniyasu M."/>
            <person name="Ushijima N."/>
            <person name="Kawano K."/>
            <person name="Kobayashi E."/>
            <person name="Shiratori Y."/>
            <person name="Masuda Y."/>
            <person name="Senoo K."/>
        </authorList>
    </citation>
    <scope>NUCLEOTIDE SEQUENCE [LARGE SCALE GENOMIC DNA]</scope>
    <source>
        <strain evidence="5">W79</strain>
    </source>
</reference>
<proteinExistence type="predicted"/>
<feature type="domain" description="ATPase AAA-type core" evidence="3">
    <location>
        <begin position="214"/>
        <end position="341"/>
    </location>
</feature>
<dbReference type="PANTHER" id="PTHR11638">
    <property type="entry name" value="ATP-DEPENDENT CLP PROTEASE"/>
    <property type="match status" value="1"/>
</dbReference>
<sequence length="407" mass="44155">MAIRHILLEVCMPPITDKQAGTCSAQIAGKSAGRRDPKTEAWLSCAGFIARECNLRSVSSAVLAAALDAVGLLADAGLEAPSLPPHWYLAFMEVGSRWSAGPRTAMKGLEPAENLPPGLFDLMGRAHALGSCVLEFLRAQDPVWVPLFWPESAKGEDPDAPRKRLQRAGEFAARVERKLLASLVGQTEAVDALKKLAFQVALRKGPSGPPPLALFLGPPGVGKSMAGELFGQALAEWQGEEEPSLIRIDLTQYTQWSSGSDLWGGSGRYGSVPPRVQSHPRSVLLVEELEKAHVKCLESFLPILGTGKLERETGKPVDFSGTVFIFTSNLGSELWGRREAAETGPFSMDLSDLMGLHGTSGERSDWMKAAIPRELLSRLAQGHLVLFHAHEGHHHLDLIDRFARKED</sequence>
<dbReference type="GO" id="GO:0005737">
    <property type="term" value="C:cytoplasm"/>
    <property type="evidence" value="ECO:0007669"/>
    <property type="project" value="TreeGrafter"/>
</dbReference>
<dbReference type="GO" id="GO:0005524">
    <property type="term" value="F:ATP binding"/>
    <property type="evidence" value="ECO:0007669"/>
    <property type="project" value="UniProtKB-KW"/>
</dbReference>
<dbReference type="PRINTS" id="PR00300">
    <property type="entry name" value="CLPPROTEASEA"/>
</dbReference>
<protein>
    <recommendedName>
        <fullName evidence="3">ATPase AAA-type core domain-containing protein</fullName>
    </recommendedName>
</protein>
<dbReference type="Proteomes" id="UP001238179">
    <property type="component" value="Chromosome"/>
</dbReference>
<evidence type="ECO:0000259" key="3">
    <source>
        <dbReference type="Pfam" id="PF07724"/>
    </source>
</evidence>
<accession>A0AA48GZB9</accession>
<dbReference type="Gene3D" id="3.40.50.300">
    <property type="entry name" value="P-loop containing nucleotide triphosphate hydrolases"/>
    <property type="match status" value="1"/>
</dbReference>
<keyword evidence="2" id="KW-0067">ATP-binding</keyword>
<dbReference type="PANTHER" id="PTHR11638:SF18">
    <property type="entry name" value="HEAT SHOCK PROTEIN 104"/>
    <property type="match status" value="1"/>
</dbReference>
<evidence type="ECO:0000256" key="2">
    <source>
        <dbReference type="ARBA" id="ARBA00022840"/>
    </source>
</evidence>
<dbReference type="Pfam" id="PF07724">
    <property type="entry name" value="AAA_2"/>
    <property type="match status" value="1"/>
</dbReference>
<dbReference type="AlphaFoldDB" id="A0AA48GZB9"/>
<keyword evidence="1" id="KW-0547">Nucleotide-binding</keyword>
<dbReference type="InterPro" id="IPR001270">
    <property type="entry name" value="ClpA/B"/>
</dbReference>
<dbReference type="InterPro" id="IPR003959">
    <property type="entry name" value="ATPase_AAA_core"/>
</dbReference>
<keyword evidence="5" id="KW-1185">Reference proteome</keyword>
<name>A0AA48GZB9_9BACT</name>
<evidence type="ECO:0000313" key="5">
    <source>
        <dbReference type="Proteomes" id="UP001238179"/>
    </source>
</evidence>